<dbReference type="PROSITE" id="PS00079">
    <property type="entry name" value="MULTICOPPER_OXIDASE1"/>
    <property type="match status" value="1"/>
</dbReference>
<name>A0ABW4WRV0_9HYPH</name>
<comment type="caution">
    <text evidence="3">The sequence shown here is derived from an EMBL/GenBank/DDBJ whole genome shotgun (WGS) entry which is preliminary data.</text>
</comment>
<evidence type="ECO:0000256" key="1">
    <source>
        <dbReference type="ARBA" id="ARBA00022723"/>
    </source>
</evidence>
<gene>
    <name evidence="3" type="ORF">ACFSQT_35590</name>
</gene>
<evidence type="ECO:0000256" key="2">
    <source>
        <dbReference type="SAM" id="SignalP"/>
    </source>
</evidence>
<proteinExistence type="predicted"/>
<feature type="signal peptide" evidence="2">
    <location>
        <begin position="1"/>
        <end position="25"/>
    </location>
</feature>
<dbReference type="EMBL" id="JBHUGY010000071">
    <property type="protein sequence ID" value="MFD2058217.1"/>
    <property type="molecule type" value="Genomic_DNA"/>
</dbReference>
<evidence type="ECO:0000313" key="4">
    <source>
        <dbReference type="Proteomes" id="UP001597349"/>
    </source>
</evidence>
<evidence type="ECO:0008006" key="5">
    <source>
        <dbReference type="Google" id="ProtNLM"/>
    </source>
</evidence>
<feature type="chain" id="PRO_5046322759" description="Blue (type 1) copper domain-containing protein" evidence="2">
    <location>
        <begin position="26"/>
        <end position="171"/>
    </location>
</feature>
<evidence type="ECO:0000313" key="3">
    <source>
        <dbReference type="EMBL" id="MFD2058217.1"/>
    </source>
</evidence>
<dbReference type="Gene3D" id="2.60.40.420">
    <property type="entry name" value="Cupredoxins - blue copper proteins"/>
    <property type="match status" value="1"/>
</dbReference>
<dbReference type="Proteomes" id="UP001597349">
    <property type="component" value="Unassembled WGS sequence"/>
</dbReference>
<dbReference type="InterPro" id="IPR006311">
    <property type="entry name" value="TAT_signal"/>
</dbReference>
<dbReference type="SUPFAM" id="SSF49503">
    <property type="entry name" value="Cupredoxins"/>
    <property type="match status" value="1"/>
</dbReference>
<dbReference type="InterPro" id="IPR008972">
    <property type="entry name" value="Cupredoxin"/>
</dbReference>
<protein>
    <recommendedName>
        <fullName evidence="5">Blue (type 1) copper domain-containing protein</fullName>
    </recommendedName>
</protein>
<dbReference type="PROSITE" id="PS51318">
    <property type="entry name" value="TAT"/>
    <property type="match status" value="1"/>
</dbReference>
<accession>A0ABW4WRV0</accession>
<reference evidence="4" key="1">
    <citation type="journal article" date="2019" name="Int. J. Syst. Evol. Microbiol.">
        <title>The Global Catalogue of Microorganisms (GCM) 10K type strain sequencing project: providing services to taxonomists for standard genome sequencing and annotation.</title>
        <authorList>
            <consortium name="The Broad Institute Genomics Platform"/>
            <consortium name="The Broad Institute Genome Sequencing Center for Infectious Disease"/>
            <person name="Wu L."/>
            <person name="Ma J."/>
        </authorList>
    </citation>
    <scope>NUCLEOTIDE SEQUENCE [LARGE SCALE GENOMIC DNA]</scope>
    <source>
        <strain evidence="4">CGMCC 1.16226</strain>
    </source>
</reference>
<keyword evidence="1" id="KW-0479">Metal-binding</keyword>
<dbReference type="RefSeq" id="WP_379026710.1">
    <property type="nucleotide sequence ID" value="NZ_JBHUGY010000071.1"/>
</dbReference>
<keyword evidence="2" id="KW-0732">Signal</keyword>
<organism evidence="3 4">
    <name type="scientific">Mesorhizobium calcicola</name>
    <dbReference type="NCBI Taxonomy" id="1300310"/>
    <lineage>
        <taxon>Bacteria</taxon>
        <taxon>Pseudomonadati</taxon>
        <taxon>Pseudomonadota</taxon>
        <taxon>Alphaproteobacteria</taxon>
        <taxon>Hyphomicrobiales</taxon>
        <taxon>Phyllobacteriaceae</taxon>
        <taxon>Mesorhizobium</taxon>
    </lineage>
</organism>
<keyword evidence="4" id="KW-1185">Reference proteome</keyword>
<sequence>MTLTRRSLFGAAALVPLGLSGPAWADLHVPVIKVFLWDMGPNSMDNIEKVKGMGMAMSGKPDPVNATMGVVTDLPSIKAGDVTFEVANTSRDFIHEMIVMPMASGEQDAPYIKNEMRIDEDAAGAIGEVSELDPGASGKVTLRLKPGTYMLVCNLAGHYVMGMWTHFEVTP</sequence>
<dbReference type="InterPro" id="IPR033138">
    <property type="entry name" value="Cu_oxidase_CS"/>
</dbReference>